<dbReference type="Pfam" id="PF00805">
    <property type="entry name" value="Pentapeptide"/>
    <property type="match status" value="4"/>
</dbReference>
<dbReference type="RefSeq" id="WP_194977982.1">
    <property type="nucleotide sequence ID" value="NZ_JADMKS010000004.1"/>
</dbReference>
<reference evidence="2" key="1">
    <citation type="submission" date="2020-11" db="EMBL/GenBank/DDBJ databases">
        <authorList>
            <person name="Lee S.D."/>
        </authorList>
    </citation>
    <scope>NUCLEOTIDE SEQUENCE</scope>
    <source>
        <strain evidence="2">SAP-2</strain>
    </source>
</reference>
<dbReference type="PANTHER" id="PTHR14136">
    <property type="entry name" value="BTB_POZ DOMAIN-CONTAINING PROTEIN KCTD9"/>
    <property type="match status" value="1"/>
</dbReference>
<comment type="caution">
    <text evidence="2">The sequence shown here is derived from an EMBL/GenBank/DDBJ whole genome shotgun (WGS) entry which is preliminary data.</text>
</comment>
<dbReference type="Proteomes" id="UP000705283">
    <property type="component" value="Unassembled WGS sequence"/>
</dbReference>
<name>A0AA40X2R7_9GAMM</name>
<organism evidence="2 3">
    <name type="scientific">Rouxiella silvae</name>
    <dbReference type="NCBI Taxonomy" id="1646373"/>
    <lineage>
        <taxon>Bacteria</taxon>
        <taxon>Pseudomonadati</taxon>
        <taxon>Pseudomonadota</taxon>
        <taxon>Gammaproteobacteria</taxon>
        <taxon>Enterobacterales</taxon>
        <taxon>Yersiniaceae</taxon>
        <taxon>Rouxiella</taxon>
    </lineage>
</organism>
<dbReference type="InterPro" id="IPR001646">
    <property type="entry name" value="5peptide_repeat"/>
</dbReference>
<proteinExistence type="predicted"/>
<evidence type="ECO:0000313" key="3">
    <source>
        <dbReference type="Proteomes" id="UP000705283"/>
    </source>
</evidence>
<dbReference type="PANTHER" id="PTHR14136:SF17">
    <property type="entry name" value="BTB_POZ DOMAIN-CONTAINING PROTEIN KCTD9"/>
    <property type="match status" value="1"/>
</dbReference>
<sequence length="834" mass="94670">MKIIKPLRLGLIQRPYRWQRQHHLGISVLALADMSASPKLRPDQELWQLAAQELKSCGGVLDYGLPKSNAEFLATGFAWPDAKMADKNQSIARIQLGELSKALHVSGDRYWQDDKASAPQPFEHIPLDWAHTFGGLAYAENPLRLPNVEPVSCLIQHPQDTPTPASFDALPLSEPRRARLMGQQYDEEWQQHEYPGFARDTDWRAFNNAESDQWFEESELAVGAAWSIENMHPQYPRLEGNLPLWQARCFMQRQRRDEVLFEEITLRHTTVHFFPHRQQMVLIWHGSARINQDDAADVLTVMPALEQRGQSRSLNHYRKVLQQRTEAEHAILLSYREKDLLPESAIGAWGDMELPLQHSPMKDNILNRENVFREQQRDRLAQQGLDIDQLVPVSQKPGPKPDEDLYDYIMRQEHEAEESQRRLQSFYDEALDRAEDVLPDHKDLPSGAENYHHQHQVLQKNRLLLDVSDKKMAQSEAAIYQTYLLSAQHQNAPKRPLPMESLALRQRVQAIMDDDGDFSGEDFTAADLSGMNLRGADFSSALLENVDFSHCLLDEADFRHAVLVRVEMHQTSVKSALFDGANLSLAQCIGTDFSGASLQDIQCEDALLEHCIFDRALLHDLMINKATLSHCRFHEAEINQCLFMQLTLDELDFSGATLKQTSFVECEISGLNLQKTTLSGVTLVTCTAPKVNFHAARLTQCAFVSDTTLIAANFRQARLAECNLRQLVLTESNFYQANLHNCDFSEASLHNAKMQWVTANECLFIRTDFLGAALTGSTLIGALMQKSILTHCDLRGCNLFRADLSQSVSEGGTLFDDAYTDGMKTLPRRDKEQV</sequence>
<dbReference type="AlphaFoldDB" id="A0AA40X2R7"/>
<dbReference type="EMBL" id="JADMKS010000004">
    <property type="protein sequence ID" value="MBF6637112.1"/>
    <property type="molecule type" value="Genomic_DNA"/>
</dbReference>
<evidence type="ECO:0000259" key="1">
    <source>
        <dbReference type="Pfam" id="PF09937"/>
    </source>
</evidence>
<protein>
    <submittedName>
        <fullName evidence="2">DUF2169 domain-containing protein</fullName>
    </submittedName>
</protein>
<evidence type="ECO:0000313" key="2">
    <source>
        <dbReference type="EMBL" id="MBF6637112.1"/>
    </source>
</evidence>
<reference evidence="2" key="2">
    <citation type="submission" date="2022-09" db="EMBL/GenBank/DDBJ databases">
        <title>Rouxiella aceris sp. nov., isolated from tree sap and emended description of the genus Rhouxiella.</title>
        <authorList>
            <person name="Kim I.S."/>
        </authorList>
    </citation>
    <scope>NUCLEOTIDE SEQUENCE</scope>
    <source>
        <strain evidence="2">SAP-2</strain>
    </source>
</reference>
<dbReference type="Pfam" id="PF13599">
    <property type="entry name" value="Pentapeptide_4"/>
    <property type="match status" value="1"/>
</dbReference>
<dbReference type="Gene3D" id="2.160.20.80">
    <property type="entry name" value="E3 ubiquitin-protein ligase SopA"/>
    <property type="match status" value="3"/>
</dbReference>
<dbReference type="InterPro" id="IPR018683">
    <property type="entry name" value="DUF2169"/>
</dbReference>
<accession>A0AA40X2R7</accession>
<dbReference type="SUPFAM" id="SSF141571">
    <property type="entry name" value="Pentapeptide repeat-like"/>
    <property type="match status" value="3"/>
</dbReference>
<dbReference type="Pfam" id="PF09937">
    <property type="entry name" value="DUF2169"/>
    <property type="match status" value="1"/>
</dbReference>
<gene>
    <name evidence="2" type="ORF">ITX54_10660</name>
</gene>
<dbReference type="InterPro" id="IPR051082">
    <property type="entry name" value="Pentapeptide-BTB/POZ_domain"/>
</dbReference>
<feature type="domain" description="DUF2169" evidence="1">
    <location>
        <begin position="21"/>
        <end position="285"/>
    </location>
</feature>